<dbReference type="OrthoDB" id="10616030at2759"/>
<keyword evidence="2" id="KW-1185">Reference proteome</keyword>
<protein>
    <submittedName>
        <fullName evidence="1">Uncharacterized protein</fullName>
    </submittedName>
</protein>
<evidence type="ECO:0000313" key="2">
    <source>
        <dbReference type="Proteomes" id="UP000037035"/>
    </source>
</evidence>
<organism evidence="1 2">
    <name type="scientific">Puccinia sorghi</name>
    <dbReference type="NCBI Taxonomy" id="27349"/>
    <lineage>
        <taxon>Eukaryota</taxon>
        <taxon>Fungi</taxon>
        <taxon>Dikarya</taxon>
        <taxon>Basidiomycota</taxon>
        <taxon>Pucciniomycotina</taxon>
        <taxon>Pucciniomycetes</taxon>
        <taxon>Pucciniales</taxon>
        <taxon>Pucciniaceae</taxon>
        <taxon>Puccinia</taxon>
    </lineage>
</organism>
<comment type="caution">
    <text evidence="1">The sequence shown here is derived from an EMBL/GenBank/DDBJ whole genome shotgun (WGS) entry which is preliminary data.</text>
</comment>
<dbReference type="AlphaFoldDB" id="A0A0L6VKF4"/>
<reference evidence="1 2" key="1">
    <citation type="submission" date="2015-08" db="EMBL/GenBank/DDBJ databases">
        <title>Next Generation Sequencing and Analysis of the Genome of Puccinia sorghi L Schw, the Causal Agent of Maize Common Rust.</title>
        <authorList>
            <person name="Rochi L."/>
            <person name="Burguener G."/>
            <person name="Darino M."/>
            <person name="Turjanski A."/>
            <person name="Kreff E."/>
            <person name="Dieguez M.J."/>
            <person name="Sacco F."/>
        </authorList>
    </citation>
    <scope>NUCLEOTIDE SEQUENCE [LARGE SCALE GENOMIC DNA]</scope>
    <source>
        <strain evidence="1 2">RO10H11247</strain>
    </source>
</reference>
<gene>
    <name evidence="1" type="ORF">VP01_14615g2</name>
</gene>
<proteinExistence type="predicted"/>
<dbReference type="EMBL" id="LAVV01005127">
    <property type="protein sequence ID" value="KNZ61032.1"/>
    <property type="molecule type" value="Genomic_DNA"/>
</dbReference>
<accession>A0A0L6VKF4</accession>
<feature type="non-terminal residue" evidence="1">
    <location>
        <position position="1"/>
    </location>
</feature>
<dbReference type="Proteomes" id="UP000037035">
    <property type="component" value="Unassembled WGS sequence"/>
</dbReference>
<sequence length="38" mass="4664">LDEENAKVKHKHQRRDPEFDDVNNFFSEPYCRKGDVNW</sequence>
<evidence type="ECO:0000313" key="1">
    <source>
        <dbReference type="EMBL" id="KNZ61032.1"/>
    </source>
</evidence>
<name>A0A0L6VKF4_9BASI</name>
<dbReference type="VEuPathDB" id="FungiDB:VP01_14615g2"/>